<proteinExistence type="predicted"/>
<dbReference type="RefSeq" id="YP_010780346.1">
    <property type="nucleotide sequence ID" value="NC_075038.1"/>
</dbReference>
<dbReference type="KEGG" id="vg:80517037"/>
<accession>A0A6N1NNT0</accession>
<feature type="region of interest" description="Disordered" evidence="1">
    <location>
        <begin position="105"/>
        <end position="130"/>
    </location>
</feature>
<dbReference type="GeneID" id="80517037"/>
<sequence length="598" mass="67741">MHRRRRQVYSHENPIDDVITSSINNSFFSDNFNTVYKDIQKTFPPVPMADVFFAQENKKPSILNFELNNNSNNKTLNNTTVNNRNKHQQNNDGQNHFTYFENEPIPPRQTSKQNRSYNTVNGTDNKNNEKCGIKTLLNKSKMSYPFDKQESNDNNNKYGTKIPINEPPVVSENKIVSDTISEVPIPIAETIINEPTTETKSASQPVKHEEEKVLQQCIEQEGLGVVENFIETILDNNEIVKEESVKIGIVTNCKEIDDIVQNKNDDPKNISFELYPKTHQPSVSSHASGSNTTITFAMEPNHHQPSGHIGGWYGNHVPTLDLYTPTTSLPIISNTDPEKTNIELKFNINDNYPATVENLSDIESRMTKKEKTKKIDIKSDDNTIVNINNKQVMNNNMEDNTKVTLTDANVVTANSSVTPVVNEPVDTKTTVTQTTSDGKTTKDNENGEAYKWPELTIENVNTTFKVVGDLKEGVKVKIVGDRYLAEDNSYVVSFSRSMSGQGRDKIMSFLNHLFDETKRNILMLLADIRNGNDVDNKVSELENMVGNMVIFLHKFDTMRNVYKGDTGTHAKLGVIRNKFFTFRHSLFRDLAIPKEKHA</sequence>
<organism evidence="2">
    <name type="scientific">Tupanvirus deep ocean</name>
    <dbReference type="NCBI Taxonomy" id="2126984"/>
    <lineage>
        <taxon>Viruses</taxon>
        <taxon>Varidnaviria</taxon>
        <taxon>Bamfordvirae</taxon>
        <taxon>Nucleocytoviricota</taxon>
        <taxon>Megaviricetes</taxon>
        <taxon>Imitervirales</taxon>
        <taxon>Mimiviridae</taxon>
        <taxon>Megamimivirinae</taxon>
        <taxon>Tupanvirus</taxon>
        <taxon>Tupanvirus altamarinense</taxon>
    </lineage>
</organism>
<evidence type="ECO:0000313" key="2">
    <source>
        <dbReference type="EMBL" id="QKU33738.1"/>
    </source>
</evidence>
<feature type="region of interest" description="Disordered" evidence="1">
    <location>
        <begin position="144"/>
        <end position="165"/>
    </location>
</feature>
<dbReference type="EMBL" id="MF405918">
    <property type="protein sequence ID" value="QKU33738.1"/>
    <property type="molecule type" value="Genomic_DNA"/>
</dbReference>
<reference evidence="2" key="1">
    <citation type="submission" date="2017-06" db="EMBL/GenBank/DDBJ databases">
        <authorList>
            <person name="Assis F.L."/>
            <person name="Abrahao J.S."/>
            <person name="Silva L."/>
            <person name="Khalil J.B."/>
            <person name="Rodrigues R."/>
            <person name="Silva L.S."/>
            <person name="Boratto P."/>
            <person name="Andrade M."/>
            <person name="Kroon E.G."/>
            <person name="Ribeiro B."/>
            <person name="Bergier I."/>
            <person name="Seligmann H."/>
            <person name="Ghigo E."/>
            <person name="Colson P."/>
            <person name="Levasseur A."/>
            <person name="Raoult D."/>
            <person name="Scola B.L."/>
        </authorList>
    </citation>
    <scope>NUCLEOTIDE SEQUENCE</scope>
    <source>
        <strain evidence="2">Deep ocean</strain>
    </source>
</reference>
<evidence type="ECO:0000256" key="1">
    <source>
        <dbReference type="SAM" id="MobiDB-lite"/>
    </source>
</evidence>
<reference evidence="2" key="2">
    <citation type="journal article" date="2018" name="Nat. Commun.">
        <title>Tailed giant Tupanvirus possesses the most complete translational apparatus of the known virosphere.</title>
        <authorList>
            <person name="Abrahao J."/>
            <person name="Silva L."/>
            <person name="Silva L.S."/>
            <person name="Khalil J.Y.B."/>
            <person name="Rodrigues R."/>
            <person name="Arantes T."/>
            <person name="Assis F."/>
            <person name="Boratto P."/>
            <person name="Andrade M."/>
            <person name="Kroon E.G."/>
            <person name="Ribeiro B."/>
            <person name="Bergier I."/>
            <person name="Seligmann H."/>
            <person name="Ghigo E."/>
            <person name="Colson P."/>
            <person name="Levasseur A."/>
            <person name="Kroemer G."/>
            <person name="Raoult D."/>
            <person name="La Scola B."/>
        </authorList>
    </citation>
    <scope>NUCLEOTIDE SEQUENCE [LARGE SCALE GENOMIC DNA]</scope>
    <source>
        <strain evidence="2">Deep ocean</strain>
    </source>
</reference>
<protein>
    <submittedName>
        <fullName evidence="2">Uncharacterized protein</fullName>
    </submittedName>
</protein>
<name>A0A6N1NNT0_9VIRU</name>
<feature type="compositionally biased region" description="Polar residues" evidence="1">
    <location>
        <begin position="108"/>
        <end position="125"/>
    </location>
</feature>